<keyword evidence="2" id="KW-1133">Transmembrane helix</keyword>
<feature type="region of interest" description="Disordered" evidence="1">
    <location>
        <begin position="1"/>
        <end position="65"/>
    </location>
</feature>
<feature type="region of interest" description="Disordered" evidence="1">
    <location>
        <begin position="195"/>
        <end position="215"/>
    </location>
</feature>
<feature type="transmembrane region" description="Helical" evidence="2">
    <location>
        <begin position="75"/>
        <end position="100"/>
    </location>
</feature>
<sequence length="279" mass="29595">MSVSSTISTEVFTSAPSTTSSLPPFTPSSTWSSSSSSTSSNQGSNTSSSSGTGFGDSGNGNGNDGGGSLNSSASLYLYTFLATLILLLGVSAAIVFRSLILRRRHRRMIEEAIRNGTWIPPTNGRGMRYDPSQKPIMHEAAMNVQKNHHDWEACKPFSVSYTVAAQNRTAPPAPPPPLQDNSARARLRRIWSHVDASPLPPPLSPAASDATLLPDPSGGPLRVSVLVAMPSQHYGEQQDELPHLEFGTADIPVAYPPDDANPNPSNNTKSINGSAEDKV</sequence>
<feature type="compositionally biased region" description="Low complexity" evidence="1">
    <location>
        <begin position="256"/>
        <end position="267"/>
    </location>
</feature>
<comment type="caution">
    <text evidence="3">The sequence shown here is derived from an EMBL/GenBank/DDBJ whole genome shotgun (WGS) entry which is preliminary data.</text>
</comment>
<evidence type="ECO:0000313" key="4">
    <source>
        <dbReference type="Proteomes" id="UP001175228"/>
    </source>
</evidence>
<feature type="compositionally biased region" description="Polar residues" evidence="1">
    <location>
        <begin position="1"/>
        <end position="12"/>
    </location>
</feature>
<feature type="region of interest" description="Disordered" evidence="1">
    <location>
        <begin position="236"/>
        <end position="279"/>
    </location>
</feature>
<dbReference type="AlphaFoldDB" id="A0AA39P942"/>
<evidence type="ECO:0000313" key="3">
    <source>
        <dbReference type="EMBL" id="KAK0479881.1"/>
    </source>
</evidence>
<feature type="compositionally biased region" description="Gly residues" evidence="1">
    <location>
        <begin position="52"/>
        <end position="65"/>
    </location>
</feature>
<evidence type="ECO:0000256" key="2">
    <source>
        <dbReference type="SAM" id="Phobius"/>
    </source>
</evidence>
<reference evidence="3" key="1">
    <citation type="submission" date="2023-06" db="EMBL/GenBank/DDBJ databases">
        <authorList>
            <consortium name="Lawrence Berkeley National Laboratory"/>
            <person name="Ahrendt S."/>
            <person name="Sahu N."/>
            <person name="Indic B."/>
            <person name="Wong-Bajracharya J."/>
            <person name="Merenyi Z."/>
            <person name="Ke H.-M."/>
            <person name="Monk M."/>
            <person name="Kocsube S."/>
            <person name="Drula E."/>
            <person name="Lipzen A."/>
            <person name="Balint B."/>
            <person name="Henrissat B."/>
            <person name="Andreopoulos B."/>
            <person name="Martin F.M."/>
            <person name="Harder C.B."/>
            <person name="Rigling D."/>
            <person name="Ford K.L."/>
            <person name="Foster G.D."/>
            <person name="Pangilinan J."/>
            <person name="Papanicolaou A."/>
            <person name="Barry K."/>
            <person name="LaButti K."/>
            <person name="Viragh M."/>
            <person name="Koriabine M."/>
            <person name="Yan M."/>
            <person name="Riley R."/>
            <person name="Champramary S."/>
            <person name="Plett K.L."/>
            <person name="Tsai I.J."/>
            <person name="Slot J."/>
            <person name="Sipos G."/>
            <person name="Plett J."/>
            <person name="Nagy L.G."/>
            <person name="Grigoriev I.V."/>
        </authorList>
    </citation>
    <scope>NUCLEOTIDE SEQUENCE</scope>
    <source>
        <strain evidence="3">HWK02</strain>
    </source>
</reference>
<organism evidence="3 4">
    <name type="scientific">Armillaria luteobubalina</name>
    <dbReference type="NCBI Taxonomy" id="153913"/>
    <lineage>
        <taxon>Eukaryota</taxon>
        <taxon>Fungi</taxon>
        <taxon>Dikarya</taxon>
        <taxon>Basidiomycota</taxon>
        <taxon>Agaricomycotina</taxon>
        <taxon>Agaricomycetes</taxon>
        <taxon>Agaricomycetidae</taxon>
        <taxon>Agaricales</taxon>
        <taxon>Marasmiineae</taxon>
        <taxon>Physalacriaceae</taxon>
        <taxon>Armillaria</taxon>
    </lineage>
</organism>
<evidence type="ECO:0000256" key="1">
    <source>
        <dbReference type="SAM" id="MobiDB-lite"/>
    </source>
</evidence>
<keyword evidence="4" id="KW-1185">Reference proteome</keyword>
<gene>
    <name evidence="3" type="ORF">EDD18DRAFT_1206692</name>
</gene>
<accession>A0AA39P942</accession>
<keyword evidence="2" id="KW-0812">Transmembrane</keyword>
<feature type="compositionally biased region" description="Low complexity" evidence="1">
    <location>
        <begin position="13"/>
        <end position="51"/>
    </location>
</feature>
<name>A0AA39P942_9AGAR</name>
<feature type="compositionally biased region" description="Low complexity" evidence="1">
    <location>
        <begin position="205"/>
        <end position="214"/>
    </location>
</feature>
<dbReference type="Proteomes" id="UP001175228">
    <property type="component" value="Unassembled WGS sequence"/>
</dbReference>
<proteinExistence type="predicted"/>
<keyword evidence="2" id="KW-0472">Membrane</keyword>
<protein>
    <submittedName>
        <fullName evidence="3">Uncharacterized protein</fullName>
    </submittedName>
</protein>
<dbReference type="EMBL" id="JAUEPU010000085">
    <property type="protein sequence ID" value="KAK0479881.1"/>
    <property type="molecule type" value="Genomic_DNA"/>
</dbReference>